<feature type="transmembrane region" description="Helical" evidence="3">
    <location>
        <begin position="131"/>
        <end position="155"/>
    </location>
</feature>
<dbReference type="Gene3D" id="1.20.1250.20">
    <property type="entry name" value="MFS general substrate transporter like domains"/>
    <property type="match status" value="2"/>
</dbReference>
<comment type="subcellular location">
    <subcellularLocation>
        <location evidence="1">Membrane</location>
        <topology evidence="1">Multi-pass membrane protein</topology>
    </subcellularLocation>
</comment>
<reference evidence="5 6" key="1">
    <citation type="submission" date="2015-04" db="EMBL/GenBank/DDBJ databases">
        <title>Complete genome sequence of Schizopora paradoxa KUC8140, a cosmopolitan wood degrader in East Asia.</title>
        <authorList>
            <consortium name="DOE Joint Genome Institute"/>
            <person name="Min B."/>
            <person name="Park H."/>
            <person name="Jang Y."/>
            <person name="Kim J.-J."/>
            <person name="Kim K.H."/>
            <person name="Pangilinan J."/>
            <person name="Lipzen A."/>
            <person name="Riley R."/>
            <person name="Grigoriev I.V."/>
            <person name="Spatafora J.W."/>
            <person name="Choi I.-G."/>
        </authorList>
    </citation>
    <scope>NUCLEOTIDE SEQUENCE [LARGE SCALE GENOMIC DNA]</scope>
    <source>
        <strain evidence="5 6">KUC8140</strain>
    </source>
</reference>
<dbReference type="AlphaFoldDB" id="A0A0H2RRE7"/>
<organism evidence="5 6">
    <name type="scientific">Schizopora paradoxa</name>
    <dbReference type="NCBI Taxonomy" id="27342"/>
    <lineage>
        <taxon>Eukaryota</taxon>
        <taxon>Fungi</taxon>
        <taxon>Dikarya</taxon>
        <taxon>Basidiomycota</taxon>
        <taxon>Agaricomycotina</taxon>
        <taxon>Agaricomycetes</taxon>
        <taxon>Hymenochaetales</taxon>
        <taxon>Schizoporaceae</taxon>
        <taxon>Schizopora</taxon>
    </lineage>
</organism>
<accession>A0A0H2RRE7</accession>
<evidence type="ECO:0000256" key="1">
    <source>
        <dbReference type="ARBA" id="ARBA00004141"/>
    </source>
</evidence>
<feature type="transmembrane region" description="Helical" evidence="3">
    <location>
        <begin position="40"/>
        <end position="59"/>
    </location>
</feature>
<dbReference type="InterPro" id="IPR020846">
    <property type="entry name" value="MFS_dom"/>
</dbReference>
<dbReference type="PROSITE" id="PS50850">
    <property type="entry name" value="MFS"/>
    <property type="match status" value="1"/>
</dbReference>
<gene>
    <name evidence="5" type="ORF">SCHPADRAFT_439442</name>
</gene>
<dbReference type="InterPro" id="IPR011701">
    <property type="entry name" value="MFS"/>
</dbReference>
<feature type="transmembrane region" description="Helical" evidence="3">
    <location>
        <begin position="370"/>
        <end position="387"/>
    </location>
</feature>
<feature type="transmembrane region" description="Helical" evidence="3">
    <location>
        <begin position="79"/>
        <end position="99"/>
    </location>
</feature>
<feature type="transmembrane region" description="Helical" evidence="3">
    <location>
        <begin position="199"/>
        <end position="222"/>
    </location>
</feature>
<dbReference type="GO" id="GO:0016020">
    <property type="term" value="C:membrane"/>
    <property type="evidence" value="ECO:0007669"/>
    <property type="project" value="UniProtKB-SubCell"/>
</dbReference>
<evidence type="ECO:0000313" key="5">
    <source>
        <dbReference type="EMBL" id="KLO12043.1"/>
    </source>
</evidence>
<dbReference type="SUPFAM" id="SSF103473">
    <property type="entry name" value="MFS general substrate transporter"/>
    <property type="match status" value="1"/>
</dbReference>
<feature type="transmembrane region" description="Helical" evidence="3">
    <location>
        <begin position="302"/>
        <end position="322"/>
    </location>
</feature>
<feature type="transmembrane region" description="Helical" evidence="3">
    <location>
        <begin position="242"/>
        <end position="264"/>
    </location>
</feature>
<feature type="transmembrane region" description="Helical" evidence="3">
    <location>
        <begin position="328"/>
        <end position="349"/>
    </location>
</feature>
<dbReference type="InterPro" id="IPR050327">
    <property type="entry name" value="Proton-linked_MCT"/>
</dbReference>
<feature type="transmembrane region" description="Helical" evidence="3">
    <location>
        <begin position="270"/>
        <end position="290"/>
    </location>
</feature>
<name>A0A0H2RRE7_9AGAM</name>
<keyword evidence="6" id="KW-1185">Reference proteome</keyword>
<feature type="transmembrane region" description="Helical" evidence="3">
    <location>
        <begin position="399"/>
        <end position="419"/>
    </location>
</feature>
<evidence type="ECO:0000256" key="3">
    <source>
        <dbReference type="SAM" id="Phobius"/>
    </source>
</evidence>
<dbReference type="GO" id="GO:0022857">
    <property type="term" value="F:transmembrane transporter activity"/>
    <property type="evidence" value="ECO:0007669"/>
    <property type="project" value="InterPro"/>
</dbReference>
<evidence type="ECO:0000313" key="6">
    <source>
        <dbReference type="Proteomes" id="UP000053477"/>
    </source>
</evidence>
<dbReference type="Proteomes" id="UP000053477">
    <property type="component" value="Unassembled WGS sequence"/>
</dbReference>
<dbReference type="PANTHER" id="PTHR11360:SF234">
    <property type="entry name" value="MFS-TYPE TRANSPORTER DBAD-RELATED"/>
    <property type="match status" value="1"/>
</dbReference>
<feature type="transmembrane region" description="Helical" evidence="3">
    <location>
        <begin position="167"/>
        <end position="187"/>
    </location>
</feature>
<dbReference type="PANTHER" id="PTHR11360">
    <property type="entry name" value="MONOCARBOXYLATE TRANSPORTER"/>
    <property type="match status" value="1"/>
</dbReference>
<dbReference type="OrthoDB" id="6509908at2759"/>
<protein>
    <submittedName>
        <fullName evidence="5">MFS general substrate transporter</fullName>
    </submittedName>
</protein>
<keyword evidence="3" id="KW-0472">Membrane</keyword>
<keyword evidence="3" id="KW-0812">Transmembrane</keyword>
<dbReference type="InParanoid" id="A0A0H2RRE7"/>
<dbReference type="EMBL" id="KQ085986">
    <property type="protein sequence ID" value="KLO12043.1"/>
    <property type="molecule type" value="Genomic_DNA"/>
</dbReference>
<feature type="transmembrane region" description="Helical" evidence="3">
    <location>
        <begin position="106"/>
        <end position="125"/>
    </location>
</feature>
<feature type="domain" description="Major facilitator superfamily (MFS) profile" evidence="4">
    <location>
        <begin position="241"/>
        <end position="428"/>
    </location>
</feature>
<evidence type="ECO:0000256" key="2">
    <source>
        <dbReference type="ARBA" id="ARBA00006727"/>
    </source>
</evidence>
<comment type="similarity">
    <text evidence="2">Belongs to the major facilitator superfamily. Monocarboxylate porter (TC 2.A.1.13) family.</text>
</comment>
<proteinExistence type="inferred from homology"/>
<dbReference type="STRING" id="27342.A0A0H2RRE7"/>
<keyword evidence="3" id="KW-1133">Transmembrane helix</keyword>
<dbReference type="InterPro" id="IPR036259">
    <property type="entry name" value="MFS_trans_sf"/>
</dbReference>
<evidence type="ECO:0000259" key="4">
    <source>
        <dbReference type="PROSITE" id="PS50850"/>
    </source>
</evidence>
<dbReference type="Pfam" id="PF07690">
    <property type="entry name" value="MFS_1"/>
    <property type="match status" value="1"/>
</dbReference>
<sequence>MNRDAGLPEENIALQDTASVSDVPSEKVVIGDVFPEGSRWGWLSVFGGFCLSFSTFGFINSWGTFQAYYEGLEIASPSSIAWVGSLQYSLIFLPGIISGRLFDAGYFRHCLSVSTVLFIMANFLIAECHHYWQIILCQGIALGLACGIIYVPCIAVVSQYFKIKRPLAFSLVSIGVSVGGIVFPIMFRNLLPSVGFKWTVRAMAFVNFAMFTVAHLTMFPRLPPSKTNRGWIDVNDFKQMQFTIYVFSTFMAFLGLYTMLTFLSVSSLKIGASTSLAFYLVSIANATSAIGRMFGGVGAMKYGPVNILIIFTSIAAVCTYIWPFVTSIAGFVVLTCFYGISSGAFVGLFPLGAASLGDIASVGRRTGEQMTIMAIGALLGPPVSGAILDDANSFKPVGIYAGTTIVLSVLLMVATRYAAVKKLIGGRV</sequence>